<name>A0A1F8B9A0_9BACT</name>
<dbReference type="AlphaFoldDB" id="A0A1F8B9A0"/>
<feature type="transmembrane region" description="Helical" evidence="8">
    <location>
        <begin position="384"/>
        <end position="404"/>
    </location>
</feature>
<feature type="transmembrane region" description="Helical" evidence="8">
    <location>
        <begin position="192"/>
        <end position="213"/>
    </location>
</feature>
<sequence>MAKFYKKSQVVLFFIIVIASLLRIWGIDKVPVSLFGDELDVGYHAYSILKTGKDYSGNSWPLHFQSLAEWRTPLYLYSAVPTVAIFGITPIGVRLPAAIFGILGVWGIYMFVTELLSYGVARGRVVENGRWGVAIVASFFLAISPWHIQYSRAAFEVTMLLAFLIWGLYFFFESFRNGKWLWLSVALLLFTPWIYSTAKLFTPLLFGFLVLVWRKGILALPRKELFKSIIAGLIVGAPIAYSIIFGGGSQRFGYISVFSDPTRETEIGYNRQFDADVKGGVPVGLSPSFVDKFFHNKLTFWGEKITNNYIRAFSADFLFVEGDPNPRHSITGIGQFYKVEFFTLVLGVILFFRSRIERKIKLLIGYWLIIGVLPAAVTRDGGNHATRLILILPPLVFLISYGFVEAVKRAKNIYRQFFLLSYLLFIISGFVFYQHNYWVHNPWDSERWWHYGWKEAVQSIKEVESSYQKIVISTTGEPSWIFFAASYQYPPNLWHKDFPIGNDVELSGFGKVSHIDKFYFGSPQIDGSFYDWGKVLTPDTLYLANAKEININLVKEPERIPSDLKLVKAISYPSGEPAFYLVTKF</sequence>
<keyword evidence="3" id="KW-0328">Glycosyltransferase</keyword>
<feature type="transmembrane region" description="Helical" evidence="8">
    <location>
        <begin position="131"/>
        <end position="148"/>
    </location>
</feature>
<evidence type="ECO:0000313" key="9">
    <source>
        <dbReference type="EMBL" id="OGM60626.1"/>
    </source>
</evidence>
<organism evidence="9 10">
    <name type="scientific">Candidatus Woesebacteria bacterium RIFCSPLOWO2_01_FULL_39_10b</name>
    <dbReference type="NCBI Taxonomy" id="1802517"/>
    <lineage>
        <taxon>Bacteria</taxon>
        <taxon>Candidatus Woeseibacteriota</taxon>
    </lineage>
</organism>
<evidence type="ECO:0000256" key="1">
    <source>
        <dbReference type="ARBA" id="ARBA00004651"/>
    </source>
</evidence>
<dbReference type="GO" id="GO:0009103">
    <property type="term" value="P:lipopolysaccharide biosynthetic process"/>
    <property type="evidence" value="ECO:0007669"/>
    <property type="project" value="UniProtKB-ARBA"/>
</dbReference>
<dbReference type="PANTHER" id="PTHR33908">
    <property type="entry name" value="MANNOSYLTRANSFERASE YKCB-RELATED"/>
    <property type="match status" value="1"/>
</dbReference>
<evidence type="ECO:0000256" key="8">
    <source>
        <dbReference type="SAM" id="Phobius"/>
    </source>
</evidence>
<dbReference type="InterPro" id="IPR050297">
    <property type="entry name" value="LipidA_mod_glycosyltrf_83"/>
</dbReference>
<dbReference type="STRING" id="1802517.A2892_01100"/>
<evidence type="ECO:0000313" key="10">
    <source>
        <dbReference type="Proteomes" id="UP000176404"/>
    </source>
</evidence>
<dbReference type="Proteomes" id="UP000176404">
    <property type="component" value="Unassembled WGS sequence"/>
</dbReference>
<dbReference type="GO" id="GO:0010041">
    <property type="term" value="P:response to iron(III) ion"/>
    <property type="evidence" value="ECO:0007669"/>
    <property type="project" value="TreeGrafter"/>
</dbReference>
<evidence type="ECO:0000256" key="5">
    <source>
        <dbReference type="ARBA" id="ARBA00022692"/>
    </source>
</evidence>
<protein>
    <recommendedName>
        <fullName evidence="11">Glycosyltransferase RgtA/B/C/D-like domain-containing protein</fullName>
    </recommendedName>
</protein>
<evidence type="ECO:0000256" key="6">
    <source>
        <dbReference type="ARBA" id="ARBA00022989"/>
    </source>
</evidence>
<evidence type="ECO:0000256" key="2">
    <source>
        <dbReference type="ARBA" id="ARBA00022475"/>
    </source>
</evidence>
<proteinExistence type="predicted"/>
<dbReference type="GO" id="GO:0016763">
    <property type="term" value="F:pentosyltransferase activity"/>
    <property type="evidence" value="ECO:0007669"/>
    <property type="project" value="TreeGrafter"/>
</dbReference>
<evidence type="ECO:0000256" key="3">
    <source>
        <dbReference type="ARBA" id="ARBA00022676"/>
    </source>
</evidence>
<feature type="transmembrane region" description="Helical" evidence="8">
    <location>
        <begin position="335"/>
        <end position="353"/>
    </location>
</feature>
<feature type="transmembrane region" description="Helical" evidence="8">
    <location>
        <begin position="360"/>
        <end position="378"/>
    </location>
</feature>
<feature type="transmembrane region" description="Helical" evidence="8">
    <location>
        <begin position="100"/>
        <end position="119"/>
    </location>
</feature>
<reference evidence="9 10" key="1">
    <citation type="journal article" date="2016" name="Nat. Commun.">
        <title>Thousands of microbial genomes shed light on interconnected biogeochemical processes in an aquifer system.</title>
        <authorList>
            <person name="Anantharaman K."/>
            <person name="Brown C.T."/>
            <person name="Hug L.A."/>
            <person name="Sharon I."/>
            <person name="Castelle C.J."/>
            <person name="Probst A.J."/>
            <person name="Thomas B.C."/>
            <person name="Singh A."/>
            <person name="Wilkins M.J."/>
            <person name="Karaoz U."/>
            <person name="Brodie E.L."/>
            <person name="Williams K.H."/>
            <person name="Hubbard S.S."/>
            <person name="Banfield J.F."/>
        </authorList>
    </citation>
    <scope>NUCLEOTIDE SEQUENCE [LARGE SCALE GENOMIC DNA]</scope>
</reference>
<dbReference type="GO" id="GO:0005886">
    <property type="term" value="C:plasma membrane"/>
    <property type="evidence" value="ECO:0007669"/>
    <property type="project" value="UniProtKB-SubCell"/>
</dbReference>
<feature type="transmembrane region" description="Helical" evidence="8">
    <location>
        <begin position="416"/>
        <end position="433"/>
    </location>
</feature>
<comment type="subcellular location">
    <subcellularLocation>
        <location evidence="1">Cell membrane</location>
        <topology evidence="1">Multi-pass membrane protein</topology>
    </subcellularLocation>
</comment>
<keyword evidence="5 8" id="KW-0812">Transmembrane</keyword>
<feature type="transmembrane region" description="Helical" evidence="8">
    <location>
        <begin position="153"/>
        <end position="172"/>
    </location>
</feature>
<keyword evidence="7 8" id="KW-0472">Membrane</keyword>
<keyword evidence="2" id="KW-1003">Cell membrane</keyword>
<accession>A0A1F8B9A0</accession>
<evidence type="ECO:0008006" key="11">
    <source>
        <dbReference type="Google" id="ProtNLM"/>
    </source>
</evidence>
<gene>
    <name evidence="9" type="ORF">A2892_01100</name>
</gene>
<dbReference type="EMBL" id="MGHD01000003">
    <property type="protein sequence ID" value="OGM60626.1"/>
    <property type="molecule type" value="Genomic_DNA"/>
</dbReference>
<evidence type="ECO:0000256" key="7">
    <source>
        <dbReference type="ARBA" id="ARBA00023136"/>
    </source>
</evidence>
<keyword evidence="6 8" id="KW-1133">Transmembrane helix</keyword>
<dbReference type="PANTHER" id="PTHR33908:SF3">
    <property type="entry name" value="UNDECAPRENYL PHOSPHATE-ALPHA-4-AMINO-4-DEOXY-L-ARABINOSE ARABINOSYL TRANSFERASE"/>
    <property type="match status" value="1"/>
</dbReference>
<feature type="transmembrane region" description="Helical" evidence="8">
    <location>
        <begin position="74"/>
        <end position="93"/>
    </location>
</feature>
<feature type="transmembrane region" description="Helical" evidence="8">
    <location>
        <begin position="225"/>
        <end position="244"/>
    </location>
</feature>
<evidence type="ECO:0000256" key="4">
    <source>
        <dbReference type="ARBA" id="ARBA00022679"/>
    </source>
</evidence>
<keyword evidence="4" id="KW-0808">Transferase</keyword>
<comment type="caution">
    <text evidence="9">The sequence shown here is derived from an EMBL/GenBank/DDBJ whole genome shotgun (WGS) entry which is preliminary data.</text>
</comment>